<name>A0A8K0QUJ3_9PLEO</name>
<dbReference type="Proteomes" id="UP000813461">
    <property type="component" value="Unassembled WGS sequence"/>
</dbReference>
<protein>
    <recommendedName>
        <fullName evidence="7">Arginase/deacetylase</fullName>
    </recommendedName>
</protein>
<evidence type="ECO:0008006" key="7">
    <source>
        <dbReference type="Google" id="ProtNLM"/>
    </source>
</evidence>
<dbReference type="SUPFAM" id="SSF52768">
    <property type="entry name" value="Arginase/deacetylase"/>
    <property type="match status" value="1"/>
</dbReference>
<evidence type="ECO:0000256" key="1">
    <source>
        <dbReference type="ARBA" id="ARBA00022723"/>
    </source>
</evidence>
<organism evidence="5 6">
    <name type="scientific">Paraphoma chrysanthemicola</name>
    <dbReference type="NCBI Taxonomy" id="798071"/>
    <lineage>
        <taxon>Eukaryota</taxon>
        <taxon>Fungi</taxon>
        <taxon>Dikarya</taxon>
        <taxon>Ascomycota</taxon>
        <taxon>Pezizomycotina</taxon>
        <taxon>Dothideomycetes</taxon>
        <taxon>Pleosporomycetidae</taxon>
        <taxon>Pleosporales</taxon>
        <taxon>Pleosporineae</taxon>
        <taxon>Phaeosphaeriaceae</taxon>
        <taxon>Paraphoma</taxon>
    </lineage>
</organism>
<dbReference type="OrthoDB" id="9992747at2759"/>
<dbReference type="AlphaFoldDB" id="A0A8K0QUJ3"/>
<reference evidence="5" key="1">
    <citation type="journal article" date="2021" name="Nat. Commun.">
        <title>Genetic determinants of endophytism in the Arabidopsis root mycobiome.</title>
        <authorList>
            <person name="Mesny F."/>
            <person name="Miyauchi S."/>
            <person name="Thiergart T."/>
            <person name="Pickel B."/>
            <person name="Atanasova L."/>
            <person name="Karlsson M."/>
            <person name="Huettel B."/>
            <person name="Barry K.W."/>
            <person name="Haridas S."/>
            <person name="Chen C."/>
            <person name="Bauer D."/>
            <person name="Andreopoulos W."/>
            <person name="Pangilinan J."/>
            <person name="LaButti K."/>
            <person name="Riley R."/>
            <person name="Lipzen A."/>
            <person name="Clum A."/>
            <person name="Drula E."/>
            <person name="Henrissat B."/>
            <person name="Kohler A."/>
            <person name="Grigoriev I.V."/>
            <person name="Martin F.M."/>
            <person name="Hacquard S."/>
        </authorList>
    </citation>
    <scope>NUCLEOTIDE SEQUENCE</scope>
    <source>
        <strain evidence="5">MPI-SDFR-AT-0120</strain>
    </source>
</reference>
<dbReference type="PANTHER" id="PTHR43782:SF3">
    <property type="entry name" value="ARGINASE"/>
    <property type="match status" value="1"/>
</dbReference>
<dbReference type="EMBL" id="JAGMVJ010000025">
    <property type="protein sequence ID" value="KAH7070996.1"/>
    <property type="molecule type" value="Genomic_DNA"/>
</dbReference>
<accession>A0A8K0QUJ3</accession>
<keyword evidence="2" id="KW-0378">Hydrolase</keyword>
<evidence type="ECO:0000313" key="5">
    <source>
        <dbReference type="EMBL" id="KAH7070996.1"/>
    </source>
</evidence>
<dbReference type="Gene3D" id="3.40.800.10">
    <property type="entry name" value="Ureohydrolase domain"/>
    <property type="match status" value="1"/>
</dbReference>
<dbReference type="GO" id="GO:0030145">
    <property type="term" value="F:manganese ion binding"/>
    <property type="evidence" value="ECO:0007669"/>
    <property type="project" value="TreeGrafter"/>
</dbReference>
<dbReference type="PANTHER" id="PTHR43782">
    <property type="entry name" value="ARGINASE"/>
    <property type="match status" value="1"/>
</dbReference>
<keyword evidence="6" id="KW-1185">Reference proteome</keyword>
<dbReference type="GO" id="GO:0005737">
    <property type="term" value="C:cytoplasm"/>
    <property type="evidence" value="ECO:0007669"/>
    <property type="project" value="TreeGrafter"/>
</dbReference>
<evidence type="ECO:0000256" key="2">
    <source>
        <dbReference type="ARBA" id="ARBA00022801"/>
    </source>
</evidence>
<evidence type="ECO:0000313" key="6">
    <source>
        <dbReference type="Proteomes" id="UP000813461"/>
    </source>
</evidence>
<comment type="similarity">
    <text evidence="4">Belongs to the arginase family.</text>
</comment>
<sequence length="340" mass="36360">MATSKSIALTYVPADCGSIIPGKSKAPQAFRDTGLIPKLRAAGHTYVTEHHALDAPAQFTPTALKPGGVRNEALNVQVCERVEKTILTALTTGAVDETGLEKQIDVEGKEKGGRPFQLILGGECSMLPGILSAFWTHHTTHTSPSARIGLIYIDADTDLSSPASPSSTGTFASMNMTHLMQTSGALESMRKFSRPDGKAVCDCQNTVFFGTNMALSSNTRDHFAYLFEKGYKVVPSVAVARAPAESARDALRYLEDRVDVIVVHLDVDAIDPGTFPLANVPNYTGVEFDAMMGALGVFLASEKVGGLVVAEVNPDHDPGLEMVGRLTGEIVRMLAARREQ</sequence>
<keyword evidence="3" id="KW-0464">Manganese</keyword>
<dbReference type="PROSITE" id="PS51409">
    <property type="entry name" value="ARGINASE_2"/>
    <property type="match status" value="1"/>
</dbReference>
<comment type="caution">
    <text evidence="5">The sequence shown here is derived from an EMBL/GenBank/DDBJ whole genome shotgun (WGS) entry which is preliminary data.</text>
</comment>
<proteinExistence type="inferred from homology"/>
<dbReference type="Pfam" id="PF00491">
    <property type="entry name" value="Arginase"/>
    <property type="match status" value="1"/>
</dbReference>
<evidence type="ECO:0000256" key="3">
    <source>
        <dbReference type="ARBA" id="ARBA00023211"/>
    </source>
</evidence>
<dbReference type="GO" id="GO:0004053">
    <property type="term" value="F:arginase activity"/>
    <property type="evidence" value="ECO:0007669"/>
    <property type="project" value="TreeGrafter"/>
</dbReference>
<dbReference type="InterPro" id="IPR023696">
    <property type="entry name" value="Ureohydrolase_dom_sf"/>
</dbReference>
<keyword evidence="1" id="KW-0479">Metal-binding</keyword>
<dbReference type="InterPro" id="IPR006035">
    <property type="entry name" value="Ureohydrolase"/>
</dbReference>
<gene>
    <name evidence="5" type="ORF">FB567DRAFT_213084</name>
</gene>
<evidence type="ECO:0000256" key="4">
    <source>
        <dbReference type="PROSITE-ProRule" id="PRU00742"/>
    </source>
</evidence>